<dbReference type="Proteomes" id="UP001057887">
    <property type="component" value="Segment"/>
</dbReference>
<reference evidence="1 2" key="1">
    <citation type="journal article" date="2022" name="Nat. Microbiol.">
        <title>RNA viromes from terrestrial sites across China expand environmental viral diversity.</title>
        <authorList>
            <person name="Chiapello M."/>
            <person name="Rodriguez-Romero J."/>
            <person name="Ayllon M.A."/>
            <person name="Turina M."/>
        </authorList>
    </citation>
    <scope>NUCLEOTIDE SEQUENCE [LARGE SCALE GENOMIC DNA]</scope>
    <source>
        <strain evidence="1">174-k141_58336</strain>
    </source>
</reference>
<name>A0ABY3SV05_9VIRU</name>
<sequence length="391" mass="43894">MARVTRVRLITDPFPSGTVDWRNANGDTAHGEASTKDIASRRCADSKGRPITDSNLSIDRWDKSKLEVMNGSFGPTFSSTEPWAVISNYPYGRYATDYTAMQVGIGLESHSSLATKVLARTNPNRPKFVIGEMIKSIYETPRLLREIGGIIRSRQSVNASRTASDYLAIKFGWAPLFKDIYDTINVLDYISRRNQELQKLYSSSGLRRRCRLLRQTGQLTDTQFIASGFPASVTASRYVKSDWEVWGTVRWKPTVLTPFGMDELATWQKARRIVLGATASGAFASSWDLIPWTWMLNWCVNIRDFVLAHGNTIPCDHGKVNIMIRGTHKGEFKVTSKPDWLTGGDGTIMRYTKQRSVVNSASLETFLPHLDAGRLSILMALGLQRRKMLGL</sequence>
<organism evidence="1 2">
    <name type="scientific">Leviviridae sp</name>
    <dbReference type="NCBI Taxonomy" id="2027243"/>
    <lineage>
        <taxon>Viruses</taxon>
        <taxon>Riboviria</taxon>
        <taxon>Orthornavirae</taxon>
        <taxon>Lenarviricota</taxon>
        <taxon>Leviviricetes</taxon>
        <taxon>Norzivirales</taxon>
        <taxon>Fiersviridae</taxon>
    </lineage>
</organism>
<proteinExistence type="predicted"/>
<evidence type="ECO:0000313" key="1">
    <source>
        <dbReference type="EMBL" id="UJQ85942.1"/>
    </source>
</evidence>
<evidence type="ECO:0000313" key="2">
    <source>
        <dbReference type="Proteomes" id="UP001057887"/>
    </source>
</evidence>
<dbReference type="EMBL" id="MZ680325">
    <property type="protein sequence ID" value="UJQ85942.1"/>
    <property type="molecule type" value="Genomic_RNA"/>
</dbReference>
<protein>
    <submittedName>
        <fullName evidence="1">Maturation protein</fullName>
    </submittedName>
</protein>
<keyword evidence="2" id="KW-1185">Reference proteome</keyword>
<accession>A0ABY3SV05</accession>